<evidence type="ECO:0000256" key="1">
    <source>
        <dbReference type="ARBA" id="ARBA00004613"/>
    </source>
</evidence>
<dbReference type="EMBL" id="CALNXK010000116">
    <property type="protein sequence ID" value="CAH3160405.1"/>
    <property type="molecule type" value="Genomic_DNA"/>
</dbReference>
<accession>A0ABN8QBF7</accession>
<evidence type="ECO:0000256" key="3">
    <source>
        <dbReference type="ARBA" id="ARBA00023180"/>
    </source>
</evidence>
<feature type="chain" id="PRO_5045902862" description="Peroxidase" evidence="4">
    <location>
        <begin position="23"/>
        <end position="631"/>
    </location>
</feature>
<feature type="signal peptide" evidence="4">
    <location>
        <begin position="1"/>
        <end position="22"/>
    </location>
</feature>
<evidence type="ECO:0000313" key="6">
    <source>
        <dbReference type="Proteomes" id="UP001159405"/>
    </source>
</evidence>
<evidence type="ECO:0000256" key="4">
    <source>
        <dbReference type="SAM" id="SignalP"/>
    </source>
</evidence>
<protein>
    <recommendedName>
        <fullName evidence="7">Peroxidase</fullName>
    </recommendedName>
</protein>
<dbReference type="Gene3D" id="1.10.640.10">
    <property type="entry name" value="Haem peroxidase domain superfamily, animal type"/>
    <property type="match status" value="1"/>
</dbReference>
<keyword evidence="4" id="KW-0732">Signal</keyword>
<dbReference type="CDD" id="cd09823">
    <property type="entry name" value="peroxinectin_like"/>
    <property type="match status" value="1"/>
</dbReference>
<dbReference type="PANTHER" id="PTHR11475:SF4">
    <property type="entry name" value="CHORION PEROXIDASE"/>
    <property type="match status" value="1"/>
</dbReference>
<evidence type="ECO:0008006" key="7">
    <source>
        <dbReference type="Google" id="ProtNLM"/>
    </source>
</evidence>
<dbReference type="PANTHER" id="PTHR11475">
    <property type="entry name" value="OXIDASE/PEROXIDASE"/>
    <property type="match status" value="1"/>
</dbReference>
<comment type="caution">
    <text evidence="5">The sequence shown here is derived from an EMBL/GenBank/DDBJ whole genome shotgun (WGS) entry which is preliminary data.</text>
</comment>
<reference evidence="5 6" key="1">
    <citation type="submission" date="2022-05" db="EMBL/GenBank/DDBJ databases">
        <authorList>
            <consortium name="Genoscope - CEA"/>
            <person name="William W."/>
        </authorList>
    </citation>
    <scope>NUCLEOTIDE SEQUENCE [LARGE SCALE GENOMIC DNA]</scope>
</reference>
<feature type="non-terminal residue" evidence="5">
    <location>
        <position position="1"/>
    </location>
</feature>
<keyword evidence="6" id="KW-1185">Reference proteome</keyword>
<gene>
    <name evidence="5" type="ORF">PLOB_00004157</name>
</gene>
<organism evidence="5 6">
    <name type="scientific">Porites lobata</name>
    <dbReference type="NCBI Taxonomy" id="104759"/>
    <lineage>
        <taxon>Eukaryota</taxon>
        <taxon>Metazoa</taxon>
        <taxon>Cnidaria</taxon>
        <taxon>Anthozoa</taxon>
        <taxon>Hexacorallia</taxon>
        <taxon>Scleractinia</taxon>
        <taxon>Fungiina</taxon>
        <taxon>Poritidae</taxon>
        <taxon>Porites</taxon>
    </lineage>
</organism>
<dbReference type="Pfam" id="PF03098">
    <property type="entry name" value="An_peroxidase"/>
    <property type="match status" value="1"/>
</dbReference>
<dbReference type="InterPro" id="IPR037120">
    <property type="entry name" value="Haem_peroxidase_sf_animal"/>
</dbReference>
<keyword evidence="3" id="KW-0325">Glycoprotein</keyword>
<comment type="subcellular location">
    <subcellularLocation>
        <location evidence="1">Secreted</location>
    </subcellularLocation>
</comment>
<name>A0ABN8QBF7_9CNID</name>
<dbReference type="InterPro" id="IPR010255">
    <property type="entry name" value="Haem_peroxidase_sf"/>
</dbReference>
<evidence type="ECO:0000313" key="5">
    <source>
        <dbReference type="EMBL" id="CAH3160405.1"/>
    </source>
</evidence>
<sequence length="631" mass="70464">LRQDLFLFVGAFACFGLSPSFARSSLNSRDTFISVDPFCERVPLYVRLNCIQRKYRMFDGTCNNLCNITQGSAGTVFARFLPPSFQNGLGPRLASTTKPSLPLRNARTISNTVFVNTSENVGGLEPNFTHMTMLWGSFIDHDFTLTVSNQTEGCGTNNAPCPNNVPGCVSIPISQNNPDDRLRNNQSAQCIPLSRSEIRNGEQVNLVTSYIDASNIYGVNCEEAESVRDTTSRIGLLRVVPLPVSRSDRMPISPPADPSSFCRSPRPSLKPCFLFGDFRDNENPALMTVHILFVREHNRIAKFLHHLNPTWSDERLFQEARKIVIAQIQHITYNEWLPVLFSEEVRRNNNLTLEPLGQFFNGYDPNVDASTRNAFAAAALRMGHSLIRDSFGQFSRGFVRLGEVATTSFFDPSSLYRLRNNGIDGINLGLATEPAQRFDRNFVNAVHESLVTPGPTPDGIVGDLMAINIQRGRDHGLAPYIYFRKFCGLDTDLPGGLAKKFSDLVNIDKEQLGRIISVYISTFDIDLFVGGISENPQPGSILGQTLTCLITDSFRRFRVGDRFWYERNDSYTGFTLEQLDSIRKGSSLAKVICDNSDNVSRIQGRVFETGQELVNCDRIPSIDLSLWKEGG</sequence>
<dbReference type="Proteomes" id="UP001159405">
    <property type="component" value="Unassembled WGS sequence"/>
</dbReference>
<dbReference type="PRINTS" id="PR00457">
    <property type="entry name" value="ANPEROXIDASE"/>
</dbReference>
<dbReference type="SUPFAM" id="SSF48113">
    <property type="entry name" value="Heme-dependent peroxidases"/>
    <property type="match status" value="1"/>
</dbReference>
<proteinExistence type="predicted"/>
<keyword evidence="2" id="KW-0964">Secreted</keyword>
<dbReference type="PROSITE" id="PS50292">
    <property type="entry name" value="PEROXIDASE_3"/>
    <property type="match status" value="1"/>
</dbReference>
<evidence type="ECO:0000256" key="2">
    <source>
        <dbReference type="ARBA" id="ARBA00022525"/>
    </source>
</evidence>
<dbReference type="InterPro" id="IPR019791">
    <property type="entry name" value="Haem_peroxidase_animal"/>
</dbReference>